<reference evidence="3 4" key="1">
    <citation type="submission" date="2017-02" db="EMBL/GenBank/DDBJ databases">
        <title>The new phylogeny of genus Mycobacterium.</title>
        <authorList>
            <person name="Tortoli E."/>
            <person name="Trovato A."/>
            <person name="Cirillo D.M."/>
        </authorList>
    </citation>
    <scope>NUCLEOTIDE SEQUENCE [LARGE SCALE GENOMIC DNA]</scope>
    <source>
        <strain evidence="3 4">FI-09383</strain>
    </source>
</reference>
<comment type="caution">
    <text evidence="3">The sequence shown here is derived from an EMBL/GenBank/DDBJ whole genome shotgun (WGS) entry which is preliminary data.</text>
</comment>
<dbReference type="GO" id="GO:0003824">
    <property type="term" value="F:catalytic activity"/>
    <property type="evidence" value="ECO:0007669"/>
    <property type="project" value="UniProtKB-ARBA"/>
</dbReference>
<evidence type="ECO:0008006" key="5">
    <source>
        <dbReference type="Google" id="ProtNLM"/>
    </source>
</evidence>
<dbReference type="PANTHER" id="PTHR42964:SF1">
    <property type="entry name" value="POLYKETIDE BIOSYNTHESIS ENOYL-COA HYDRATASE PKSH-RELATED"/>
    <property type="match status" value="1"/>
</dbReference>
<dbReference type="Gene3D" id="1.10.12.10">
    <property type="entry name" value="Lyase 2-enoyl-coa Hydratase, Chain A, domain 2"/>
    <property type="match status" value="1"/>
</dbReference>
<dbReference type="RefSeq" id="WP_083042701.1">
    <property type="nucleotide sequence ID" value="NZ_MVHP01000006.1"/>
</dbReference>
<evidence type="ECO:0000313" key="4">
    <source>
        <dbReference type="Proteomes" id="UP000192772"/>
    </source>
</evidence>
<proteinExistence type="inferred from homology"/>
<evidence type="ECO:0000256" key="1">
    <source>
        <dbReference type="ARBA" id="ARBA00005254"/>
    </source>
</evidence>
<organism evidence="3 4">
    <name type="scientific">Mycolicibacterium elephantis</name>
    <dbReference type="NCBI Taxonomy" id="81858"/>
    <lineage>
        <taxon>Bacteria</taxon>
        <taxon>Bacillati</taxon>
        <taxon>Actinomycetota</taxon>
        <taxon>Actinomycetes</taxon>
        <taxon>Mycobacteriales</taxon>
        <taxon>Mycobacteriaceae</taxon>
        <taxon>Mycolicibacterium</taxon>
    </lineage>
</organism>
<gene>
    <name evidence="3" type="ORF">BST23_07320</name>
</gene>
<accession>A0A1X0D487</accession>
<evidence type="ECO:0000313" key="3">
    <source>
        <dbReference type="EMBL" id="ORA67158.1"/>
    </source>
</evidence>
<dbReference type="Pfam" id="PF00378">
    <property type="entry name" value="ECH_1"/>
    <property type="match status" value="1"/>
</dbReference>
<protein>
    <recommendedName>
        <fullName evidence="5">Enoyl-CoA hydratase</fullName>
    </recommendedName>
</protein>
<dbReference type="InterPro" id="IPR001753">
    <property type="entry name" value="Enoyl-CoA_hydra/iso"/>
</dbReference>
<dbReference type="InterPro" id="IPR051683">
    <property type="entry name" value="Enoyl-CoA_Hydratase/Isomerase"/>
</dbReference>
<dbReference type="Proteomes" id="UP000192772">
    <property type="component" value="Unassembled WGS sequence"/>
</dbReference>
<dbReference type="Gene3D" id="3.90.226.10">
    <property type="entry name" value="2-enoyl-CoA Hydratase, Chain A, domain 1"/>
    <property type="match status" value="1"/>
</dbReference>
<dbReference type="PANTHER" id="PTHR42964">
    <property type="entry name" value="ENOYL-COA HYDRATASE"/>
    <property type="match status" value="1"/>
</dbReference>
<dbReference type="AlphaFoldDB" id="A0A1X0D487"/>
<dbReference type="SUPFAM" id="SSF52096">
    <property type="entry name" value="ClpP/crotonase"/>
    <property type="match status" value="1"/>
</dbReference>
<dbReference type="InterPro" id="IPR014748">
    <property type="entry name" value="Enoyl-CoA_hydra_C"/>
</dbReference>
<dbReference type="STRING" id="81858.BST23_07320"/>
<keyword evidence="2" id="KW-0175">Coiled coil</keyword>
<dbReference type="OrthoDB" id="9777711at2"/>
<feature type="coiled-coil region" evidence="2">
    <location>
        <begin position="206"/>
        <end position="233"/>
    </location>
</feature>
<dbReference type="CDD" id="cd06558">
    <property type="entry name" value="crotonase-like"/>
    <property type="match status" value="1"/>
</dbReference>
<comment type="similarity">
    <text evidence="1">Belongs to the enoyl-CoA hydratase/isomerase family.</text>
</comment>
<dbReference type="EMBL" id="MVHP01000006">
    <property type="protein sequence ID" value="ORA67158.1"/>
    <property type="molecule type" value="Genomic_DNA"/>
</dbReference>
<dbReference type="InterPro" id="IPR029045">
    <property type="entry name" value="ClpP/crotonase-like_dom_sf"/>
</dbReference>
<sequence length="259" mass="27204">MSLVRIERDGGVARLLLDSPANRNALSARLRTELYAGLRDALAGADVRSIVVGHTGTVFCSGADLKEARSQPPAADTPTVPQILVELWRSPKPVIAALAGSARAGGLGLVAACDVVIASRAVSFACTEVRLGVVPAVISAVMLPRMSPAAVHRLYLSGLPVSAQWAQQAGLVDVIAEHEHLDDEVRRFTDAFNLAAPGALAATKRLTRSAAAIARLEAELAELERMSARYFASDEGREGLAAFADKRNPSWVLGPAPTG</sequence>
<evidence type="ECO:0000256" key="2">
    <source>
        <dbReference type="SAM" id="Coils"/>
    </source>
</evidence>
<name>A0A1X0D487_9MYCO</name>